<dbReference type="EMBL" id="RHHU01000028">
    <property type="protein sequence ID" value="RNB78094.1"/>
    <property type="molecule type" value="Genomic_DNA"/>
</dbReference>
<dbReference type="InterPro" id="IPR036388">
    <property type="entry name" value="WH-like_DNA-bd_sf"/>
</dbReference>
<dbReference type="PANTHER" id="PTHR33164">
    <property type="entry name" value="TRANSCRIPTIONAL REGULATOR, MARR FAMILY"/>
    <property type="match status" value="1"/>
</dbReference>
<name>A0A3M8CQZ0_9BACL</name>
<evidence type="ECO:0000313" key="3">
    <source>
        <dbReference type="EMBL" id="RNB78094.1"/>
    </source>
</evidence>
<sequence length="129" mass="14833">MIEALQTWMALDQLYVTLNQQLEKFLKSNYDLTVSEFMVITVLNEDTSEGLTIDQLSKMVHLSHSAVSRLVSRLETCQTVERRLNETDRRSSLVRLSDQGRVDYQGILPEITTIIRNVMDKKNISITIS</sequence>
<dbReference type="InterPro" id="IPR039422">
    <property type="entry name" value="MarR/SlyA-like"/>
</dbReference>
<dbReference type="GO" id="GO:0003700">
    <property type="term" value="F:DNA-binding transcription factor activity"/>
    <property type="evidence" value="ECO:0007669"/>
    <property type="project" value="InterPro"/>
</dbReference>
<protein>
    <submittedName>
        <fullName evidence="3">MarR family transcriptional regulator</fullName>
    </submittedName>
</protein>
<organism evidence="3 4">
    <name type="scientific">Brevibacillus nitrificans</name>
    <dbReference type="NCBI Taxonomy" id="651560"/>
    <lineage>
        <taxon>Bacteria</taxon>
        <taxon>Bacillati</taxon>
        <taxon>Bacillota</taxon>
        <taxon>Bacilli</taxon>
        <taxon>Bacillales</taxon>
        <taxon>Paenibacillaceae</taxon>
        <taxon>Brevibacillus</taxon>
    </lineage>
</organism>
<keyword evidence="1" id="KW-0238">DNA-binding</keyword>
<gene>
    <name evidence="3" type="ORF">EDM59_30145</name>
</gene>
<dbReference type="PROSITE" id="PS50995">
    <property type="entry name" value="HTH_MARR_2"/>
    <property type="match status" value="1"/>
</dbReference>
<dbReference type="GO" id="GO:0006950">
    <property type="term" value="P:response to stress"/>
    <property type="evidence" value="ECO:0007669"/>
    <property type="project" value="TreeGrafter"/>
</dbReference>
<evidence type="ECO:0000256" key="1">
    <source>
        <dbReference type="ARBA" id="ARBA00023125"/>
    </source>
</evidence>
<comment type="caution">
    <text evidence="3">The sequence shown here is derived from an EMBL/GenBank/DDBJ whole genome shotgun (WGS) entry which is preliminary data.</text>
</comment>
<evidence type="ECO:0000259" key="2">
    <source>
        <dbReference type="PROSITE" id="PS50995"/>
    </source>
</evidence>
<reference evidence="3 4" key="1">
    <citation type="submission" date="2018-10" db="EMBL/GenBank/DDBJ databases">
        <title>Phylogenomics of Brevibacillus.</title>
        <authorList>
            <person name="Dunlap C."/>
        </authorList>
    </citation>
    <scope>NUCLEOTIDE SEQUENCE [LARGE SCALE GENOMIC DNA]</scope>
    <source>
        <strain evidence="3 4">JCM 15774</strain>
    </source>
</reference>
<accession>A0A3M8CQZ0</accession>
<proteinExistence type="predicted"/>
<dbReference type="AlphaFoldDB" id="A0A3M8CQZ0"/>
<dbReference type="Proteomes" id="UP000269573">
    <property type="component" value="Unassembled WGS sequence"/>
</dbReference>
<evidence type="ECO:0000313" key="4">
    <source>
        <dbReference type="Proteomes" id="UP000269573"/>
    </source>
</evidence>
<dbReference type="InterPro" id="IPR000835">
    <property type="entry name" value="HTH_MarR-typ"/>
</dbReference>
<dbReference type="RefSeq" id="WP_122926961.1">
    <property type="nucleotide sequence ID" value="NZ_RHHU01000028.1"/>
</dbReference>
<dbReference type="Gene3D" id="1.10.10.10">
    <property type="entry name" value="Winged helix-like DNA-binding domain superfamily/Winged helix DNA-binding domain"/>
    <property type="match status" value="1"/>
</dbReference>
<dbReference type="PANTHER" id="PTHR33164:SF89">
    <property type="entry name" value="MARR FAMILY REGULATORY PROTEIN"/>
    <property type="match status" value="1"/>
</dbReference>
<feature type="domain" description="HTH marR-type" evidence="2">
    <location>
        <begin position="1"/>
        <end position="129"/>
    </location>
</feature>
<dbReference type="Pfam" id="PF12802">
    <property type="entry name" value="MarR_2"/>
    <property type="match status" value="1"/>
</dbReference>
<dbReference type="SMART" id="SM00347">
    <property type="entry name" value="HTH_MARR"/>
    <property type="match status" value="1"/>
</dbReference>
<keyword evidence="4" id="KW-1185">Reference proteome</keyword>
<dbReference type="SUPFAM" id="SSF46785">
    <property type="entry name" value="Winged helix' DNA-binding domain"/>
    <property type="match status" value="1"/>
</dbReference>
<dbReference type="InterPro" id="IPR036390">
    <property type="entry name" value="WH_DNA-bd_sf"/>
</dbReference>
<dbReference type="GO" id="GO:0003677">
    <property type="term" value="F:DNA binding"/>
    <property type="evidence" value="ECO:0007669"/>
    <property type="project" value="UniProtKB-KW"/>
</dbReference>